<accession>A0A9J6RJ74</accession>
<evidence type="ECO:0000259" key="15">
    <source>
        <dbReference type="Pfam" id="PF07715"/>
    </source>
</evidence>
<dbReference type="InterPro" id="IPR036942">
    <property type="entry name" value="Beta-barrel_TonB_sf"/>
</dbReference>
<keyword evidence="2 11" id="KW-0813">Transport</keyword>
<evidence type="ECO:0000256" key="8">
    <source>
        <dbReference type="ARBA" id="ARBA00023077"/>
    </source>
</evidence>
<keyword evidence="3 11" id="KW-1134">Transmembrane beta strand</keyword>
<dbReference type="RefSeq" id="WP_258330670.1">
    <property type="nucleotide sequence ID" value="NZ_JAPTGG010000003.1"/>
</dbReference>
<dbReference type="EMBL" id="JAPTGG010000003">
    <property type="protein sequence ID" value="MCZ0864515.1"/>
    <property type="molecule type" value="Genomic_DNA"/>
</dbReference>
<feature type="chain" id="PRO_5039903627" evidence="13">
    <location>
        <begin position="28"/>
        <end position="777"/>
    </location>
</feature>
<evidence type="ECO:0000256" key="2">
    <source>
        <dbReference type="ARBA" id="ARBA00022448"/>
    </source>
</evidence>
<dbReference type="Proteomes" id="UP001069090">
    <property type="component" value="Unassembled WGS sequence"/>
</dbReference>
<dbReference type="SUPFAM" id="SSF56935">
    <property type="entry name" value="Porins"/>
    <property type="match status" value="1"/>
</dbReference>
<evidence type="ECO:0000256" key="13">
    <source>
        <dbReference type="SAM" id="SignalP"/>
    </source>
</evidence>
<proteinExistence type="inferred from homology"/>
<evidence type="ECO:0000256" key="9">
    <source>
        <dbReference type="ARBA" id="ARBA00023136"/>
    </source>
</evidence>
<comment type="subcellular location">
    <subcellularLocation>
        <location evidence="1 11">Cell outer membrane</location>
        <topology evidence="1 11">Multi-pass membrane protein</topology>
    </subcellularLocation>
</comment>
<dbReference type="AlphaFoldDB" id="A0A9J6RJ74"/>
<keyword evidence="4" id="KW-0410">Iron transport</keyword>
<protein>
    <submittedName>
        <fullName evidence="16">TonB-dependent receptor</fullName>
    </submittedName>
</protein>
<evidence type="ECO:0000256" key="7">
    <source>
        <dbReference type="ARBA" id="ARBA00023065"/>
    </source>
</evidence>
<keyword evidence="17" id="KW-1185">Reference proteome</keyword>
<feature type="domain" description="TonB-dependent receptor-like beta-barrel" evidence="14">
    <location>
        <begin position="288"/>
        <end position="742"/>
    </location>
</feature>
<evidence type="ECO:0000256" key="6">
    <source>
        <dbReference type="ARBA" id="ARBA00023004"/>
    </source>
</evidence>
<evidence type="ECO:0000256" key="12">
    <source>
        <dbReference type="RuleBase" id="RU003357"/>
    </source>
</evidence>
<dbReference type="PROSITE" id="PS52016">
    <property type="entry name" value="TONB_DEPENDENT_REC_3"/>
    <property type="match status" value="1"/>
</dbReference>
<dbReference type="InterPro" id="IPR012910">
    <property type="entry name" value="Plug_dom"/>
</dbReference>
<organism evidence="16 17">
    <name type="scientific">Dasania phycosphaerae</name>
    <dbReference type="NCBI Taxonomy" id="2950436"/>
    <lineage>
        <taxon>Bacteria</taxon>
        <taxon>Pseudomonadati</taxon>
        <taxon>Pseudomonadota</taxon>
        <taxon>Gammaproteobacteria</taxon>
        <taxon>Cellvibrionales</taxon>
        <taxon>Spongiibacteraceae</taxon>
        <taxon>Dasania</taxon>
    </lineage>
</organism>
<keyword evidence="13" id="KW-0732">Signal</keyword>
<dbReference type="Pfam" id="PF00593">
    <property type="entry name" value="TonB_dep_Rec_b-barrel"/>
    <property type="match status" value="1"/>
</dbReference>
<keyword evidence="10 11" id="KW-0998">Cell outer membrane</keyword>
<dbReference type="Gene3D" id="2.40.170.20">
    <property type="entry name" value="TonB-dependent receptor, beta-barrel domain"/>
    <property type="match status" value="1"/>
</dbReference>
<keyword evidence="16" id="KW-0675">Receptor</keyword>
<evidence type="ECO:0000256" key="5">
    <source>
        <dbReference type="ARBA" id="ARBA00022692"/>
    </source>
</evidence>
<comment type="caution">
    <text evidence="16">The sequence shown here is derived from an EMBL/GenBank/DDBJ whole genome shotgun (WGS) entry which is preliminary data.</text>
</comment>
<evidence type="ECO:0000256" key="1">
    <source>
        <dbReference type="ARBA" id="ARBA00004571"/>
    </source>
</evidence>
<dbReference type="GO" id="GO:0006826">
    <property type="term" value="P:iron ion transport"/>
    <property type="evidence" value="ECO:0007669"/>
    <property type="project" value="UniProtKB-KW"/>
</dbReference>
<reference evidence="16 17" key="1">
    <citation type="submission" date="2022-12" db="EMBL/GenBank/DDBJ databases">
        <title>Dasania phycosphaerae sp. nov., isolated from particulate material of the south coast of Korea.</title>
        <authorList>
            <person name="Jiang Y."/>
        </authorList>
    </citation>
    <scope>NUCLEOTIDE SEQUENCE [LARGE SCALE GENOMIC DNA]</scope>
    <source>
        <strain evidence="16 17">GY-19</strain>
    </source>
</reference>
<dbReference type="InterPro" id="IPR000531">
    <property type="entry name" value="Beta-barrel_TonB"/>
</dbReference>
<dbReference type="GO" id="GO:0009279">
    <property type="term" value="C:cell outer membrane"/>
    <property type="evidence" value="ECO:0007669"/>
    <property type="project" value="UniProtKB-SubCell"/>
</dbReference>
<evidence type="ECO:0000256" key="4">
    <source>
        <dbReference type="ARBA" id="ARBA00022496"/>
    </source>
</evidence>
<gene>
    <name evidence="16" type="ORF">O0V09_04850</name>
</gene>
<evidence type="ECO:0000313" key="16">
    <source>
        <dbReference type="EMBL" id="MCZ0864515.1"/>
    </source>
</evidence>
<comment type="similarity">
    <text evidence="11 12">Belongs to the TonB-dependent receptor family.</text>
</comment>
<evidence type="ECO:0000256" key="11">
    <source>
        <dbReference type="PROSITE-ProRule" id="PRU01360"/>
    </source>
</evidence>
<keyword evidence="9 11" id="KW-0472">Membrane</keyword>
<sequence>MKVNKHFLHKSIIAATISSSVFSTAQAAVLEEVMVTAQKRAQSVNDIGVSASALSGDGLKALGIEQSSDLGAMTPGLVTVNATSGGTPIFAIRGIGLDDFNANNTSGVGVYTDEVFASSPVYLSGQLFDIERVEVLKGPQGTLYGKNTTGGAINFISNKPSDEFEASIEAGYGSHETVDLTGIVSGPITDGIRGRIATNYVKAGEGWQEDVATGKEYGKIDKLALRGQLAFDISDNGDALLRAYYSEDNSIPESPHNEGAQDALLLTDFDVLSSPTNPSKVSVGALDIGKDEQGSGFALTVNYDFDAFQFISISSFDQYERVVLDNYDGHSVSTMELFLDEELEQWSQEFRLVSNSDGPLTWVTGVNISYEEVVENQAYFDDSFLVTDSLLNGSFDPADADANGLDRFITAYEQKTDSYGAYLHTETELNDSFKLIAGIRYSNDKRSFDAAATEDIFGDIIPVVSQDESNSEDAITGKIGLDWQANDELLVFSSVSTSYKSGSYYGAPIIDSDAWSYLEPEDILAFELGFKWSLLEGSMQLNGSVFKMEYENRQSLITYTADDFSNYVTAAATLDTTMINVPESETQGFELDVEWLATDQLSLRAGIAYLDSEVTKSPSAAELRGISGDIAVNGNATGDADFNGAIDGSEIAFVDAIGATIDQGTVLAQSPKWSYNASAAYEFTIGNNLIARLQTSYSWVDKQYAQLGDINAQYGQVKGANAQASIGADDERWLLTLWGRNITNEESETYSFSGFAGRTVYRQQPATYGITLNYNFH</sequence>
<keyword evidence="7" id="KW-0406">Ion transport</keyword>
<dbReference type="Pfam" id="PF07715">
    <property type="entry name" value="Plug"/>
    <property type="match status" value="1"/>
</dbReference>
<evidence type="ECO:0000313" key="17">
    <source>
        <dbReference type="Proteomes" id="UP001069090"/>
    </source>
</evidence>
<name>A0A9J6RJ74_9GAMM</name>
<keyword evidence="5 11" id="KW-0812">Transmembrane</keyword>
<evidence type="ECO:0000259" key="14">
    <source>
        <dbReference type="Pfam" id="PF00593"/>
    </source>
</evidence>
<feature type="domain" description="TonB-dependent receptor plug" evidence="15">
    <location>
        <begin position="45"/>
        <end position="152"/>
    </location>
</feature>
<feature type="signal peptide" evidence="13">
    <location>
        <begin position="1"/>
        <end position="27"/>
    </location>
</feature>
<evidence type="ECO:0000256" key="3">
    <source>
        <dbReference type="ARBA" id="ARBA00022452"/>
    </source>
</evidence>
<keyword evidence="8 12" id="KW-0798">TonB box</keyword>
<evidence type="ECO:0000256" key="10">
    <source>
        <dbReference type="ARBA" id="ARBA00023237"/>
    </source>
</evidence>
<keyword evidence="6" id="KW-0408">Iron</keyword>
<dbReference type="PANTHER" id="PTHR32552:SF81">
    <property type="entry name" value="TONB-DEPENDENT OUTER MEMBRANE RECEPTOR"/>
    <property type="match status" value="1"/>
</dbReference>
<dbReference type="PANTHER" id="PTHR32552">
    <property type="entry name" value="FERRICHROME IRON RECEPTOR-RELATED"/>
    <property type="match status" value="1"/>
</dbReference>
<dbReference type="InterPro" id="IPR039426">
    <property type="entry name" value="TonB-dep_rcpt-like"/>
</dbReference>